<gene>
    <name evidence="2" type="ORF">BSTOLATCC_MIC44472</name>
</gene>
<evidence type="ECO:0000256" key="1">
    <source>
        <dbReference type="SAM" id="MobiDB-lite"/>
    </source>
</evidence>
<dbReference type="AlphaFoldDB" id="A0AAU9JQL8"/>
<dbReference type="Proteomes" id="UP001162131">
    <property type="component" value="Unassembled WGS sequence"/>
</dbReference>
<name>A0AAU9JQL8_9CILI</name>
<evidence type="ECO:0000313" key="3">
    <source>
        <dbReference type="Proteomes" id="UP001162131"/>
    </source>
</evidence>
<sequence length="374" mass="43519">MEFIKGSLFSRQGKASAHNHPDLYDGPKRKPKKKIVDAIDISQIGNILQDLEKQRVTEETAAKLKPTRPTSSFVAVSREQYEFAFRNRTGSPRVGAYTPRYNFVHPNNNNIPKINNSSQSPREKVIFLPNCLDDDLNCTFPKSCNNKSSLKEMTNTNMSFKKFDERLNRTISCIKDYDIKIDVKEGNICPIPEKFQKKSRAPLPLHKQKRREEFVKPQDPPNEKRFDFDNGDSPVHTRTKRSRTISFNKMMGRKEFFEEKISLGPYERNEEVLIPKLSRLVLGFDKLLERKPLVLEHTLNNPQPIELRDFEKAHFKLSHVRGPYKIPSMSTTTERDDVMYRTLENYMLNVPEKQSAMTPPRNSVPIMRYSKIKI</sequence>
<comment type="caution">
    <text evidence="2">The sequence shown here is derived from an EMBL/GenBank/DDBJ whole genome shotgun (WGS) entry which is preliminary data.</text>
</comment>
<feature type="region of interest" description="Disordered" evidence="1">
    <location>
        <begin position="1"/>
        <end position="31"/>
    </location>
</feature>
<evidence type="ECO:0008006" key="4">
    <source>
        <dbReference type="Google" id="ProtNLM"/>
    </source>
</evidence>
<feature type="compositionally biased region" description="Basic and acidic residues" evidence="1">
    <location>
        <begin position="212"/>
        <end position="228"/>
    </location>
</feature>
<feature type="region of interest" description="Disordered" evidence="1">
    <location>
        <begin position="212"/>
        <end position="241"/>
    </location>
</feature>
<protein>
    <recommendedName>
        <fullName evidence="4">Protein phosphatase 1 regulatory subunit 35 C-terminal domain-containing protein</fullName>
    </recommendedName>
</protein>
<reference evidence="2" key="1">
    <citation type="submission" date="2021-09" db="EMBL/GenBank/DDBJ databases">
        <authorList>
            <consortium name="AG Swart"/>
            <person name="Singh M."/>
            <person name="Singh A."/>
            <person name="Seah K."/>
            <person name="Emmerich C."/>
        </authorList>
    </citation>
    <scope>NUCLEOTIDE SEQUENCE</scope>
    <source>
        <strain evidence="2">ATCC30299</strain>
    </source>
</reference>
<accession>A0AAU9JQL8</accession>
<keyword evidence="3" id="KW-1185">Reference proteome</keyword>
<proteinExistence type="predicted"/>
<dbReference type="EMBL" id="CAJZBQ010000044">
    <property type="protein sequence ID" value="CAG9327846.1"/>
    <property type="molecule type" value="Genomic_DNA"/>
</dbReference>
<evidence type="ECO:0000313" key="2">
    <source>
        <dbReference type="EMBL" id="CAG9327846.1"/>
    </source>
</evidence>
<organism evidence="2 3">
    <name type="scientific">Blepharisma stoltei</name>
    <dbReference type="NCBI Taxonomy" id="1481888"/>
    <lineage>
        <taxon>Eukaryota</taxon>
        <taxon>Sar</taxon>
        <taxon>Alveolata</taxon>
        <taxon>Ciliophora</taxon>
        <taxon>Postciliodesmatophora</taxon>
        <taxon>Heterotrichea</taxon>
        <taxon>Heterotrichida</taxon>
        <taxon>Blepharismidae</taxon>
        <taxon>Blepharisma</taxon>
    </lineage>
</organism>
<feature type="compositionally biased region" description="Basic and acidic residues" evidence="1">
    <location>
        <begin position="19"/>
        <end position="28"/>
    </location>
</feature>